<evidence type="ECO:0000256" key="7">
    <source>
        <dbReference type="ARBA" id="ARBA00022903"/>
    </source>
</evidence>
<dbReference type="PROSITE" id="PS51012">
    <property type="entry name" value="ABC_TM2"/>
    <property type="match status" value="1"/>
</dbReference>
<dbReference type="RefSeq" id="WP_353439159.1">
    <property type="nucleotide sequence ID" value="NZ_CP099959.1"/>
</dbReference>
<feature type="transmembrane region" description="Helical" evidence="11">
    <location>
        <begin position="144"/>
        <end position="168"/>
    </location>
</feature>
<proteinExistence type="inferred from homology"/>
<keyword evidence="4 11" id="KW-1003">Cell membrane</keyword>
<keyword evidence="9" id="KW-0625">Polysaccharide transport</keyword>
<evidence type="ECO:0000256" key="6">
    <source>
        <dbReference type="ARBA" id="ARBA00022692"/>
    </source>
</evidence>
<feature type="domain" description="ABC transmembrane type-2" evidence="12">
    <location>
        <begin position="31"/>
        <end position="255"/>
    </location>
</feature>
<keyword evidence="6 11" id="KW-0812">Transmembrane</keyword>
<feature type="transmembrane region" description="Helical" evidence="11">
    <location>
        <begin position="202"/>
        <end position="219"/>
    </location>
</feature>
<keyword evidence="8 11" id="KW-1133">Transmembrane helix</keyword>
<evidence type="ECO:0000256" key="8">
    <source>
        <dbReference type="ARBA" id="ARBA00022989"/>
    </source>
</evidence>
<gene>
    <name evidence="13" type="ORF">NKE59_01605</name>
</gene>
<evidence type="ECO:0000256" key="5">
    <source>
        <dbReference type="ARBA" id="ARBA00022597"/>
    </source>
</evidence>
<feature type="transmembrane region" description="Helical" evidence="11">
    <location>
        <begin position="34"/>
        <end position="55"/>
    </location>
</feature>
<evidence type="ECO:0000256" key="4">
    <source>
        <dbReference type="ARBA" id="ARBA00022475"/>
    </source>
</evidence>
<dbReference type="AlphaFoldDB" id="A0AAU8A3A5"/>
<organism evidence="13">
    <name type="scientific">Polynucleobacter sp. UK-FUSCHL-C3</name>
    <dbReference type="NCBI Taxonomy" id="2955208"/>
    <lineage>
        <taxon>Bacteria</taxon>
        <taxon>Pseudomonadati</taxon>
        <taxon>Pseudomonadota</taxon>
        <taxon>Betaproteobacteria</taxon>
        <taxon>Burkholderiales</taxon>
        <taxon>Burkholderiaceae</taxon>
        <taxon>Polynucleobacter</taxon>
    </lineage>
</organism>
<evidence type="ECO:0000256" key="3">
    <source>
        <dbReference type="ARBA" id="ARBA00022448"/>
    </source>
</evidence>
<keyword evidence="10 11" id="KW-0472">Membrane</keyword>
<dbReference type="GO" id="GO:0015920">
    <property type="term" value="P:lipopolysaccharide transport"/>
    <property type="evidence" value="ECO:0007669"/>
    <property type="project" value="TreeGrafter"/>
</dbReference>
<dbReference type="InterPro" id="IPR013525">
    <property type="entry name" value="ABC2_TM"/>
</dbReference>
<reference evidence="13" key="1">
    <citation type="submission" date="2022-06" db="EMBL/GenBank/DDBJ databases">
        <title>New Polynucleobacter species.</title>
        <authorList>
            <person name="Hahn M.W."/>
        </authorList>
    </citation>
    <scope>NUCLEOTIDE SEQUENCE</scope>
    <source>
        <strain evidence="13">UK-FUSCHL-C3</strain>
    </source>
</reference>
<dbReference type="PANTHER" id="PTHR30413:SF10">
    <property type="entry name" value="CAPSULE POLYSACCHARIDE EXPORT INNER-MEMBRANE PROTEIN CTRC"/>
    <property type="match status" value="1"/>
</dbReference>
<name>A0AAU8A3A5_9BURK</name>
<dbReference type="GO" id="GO:0043190">
    <property type="term" value="C:ATP-binding cassette (ABC) transporter complex"/>
    <property type="evidence" value="ECO:0007669"/>
    <property type="project" value="InterPro"/>
</dbReference>
<evidence type="ECO:0000256" key="11">
    <source>
        <dbReference type="RuleBase" id="RU361157"/>
    </source>
</evidence>
<dbReference type="InterPro" id="IPR047817">
    <property type="entry name" value="ABC2_TM_bact-type"/>
</dbReference>
<evidence type="ECO:0000256" key="10">
    <source>
        <dbReference type="ARBA" id="ARBA00023136"/>
    </source>
</evidence>
<dbReference type="PRINTS" id="PR00164">
    <property type="entry name" value="ABC2TRNSPORT"/>
</dbReference>
<feature type="transmembrane region" description="Helical" evidence="11">
    <location>
        <begin position="231"/>
        <end position="252"/>
    </location>
</feature>
<comment type="subcellular location">
    <subcellularLocation>
        <location evidence="11">Cell inner membrane</location>
        <topology evidence="11">Multi-pass membrane protein</topology>
    </subcellularLocation>
    <subcellularLocation>
        <location evidence="1">Cell membrane</location>
        <topology evidence="1">Multi-pass membrane protein</topology>
    </subcellularLocation>
</comment>
<evidence type="ECO:0000259" key="12">
    <source>
        <dbReference type="PROSITE" id="PS51012"/>
    </source>
</evidence>
<feature type="transmembrane region" description="Helical" evidence="11">
    <location>
        <begin position="109"/>
        <end position="132"/>
    </location>
</feature>
<dbReference type="Pfam" id="PF01061">
    <property type="entry name" value="ABC2_membrane"/>
    <property type="match status" value="1"/>
</dbReference>
<evidence type="ECO:0000256" key="1">
    <source>
        <dbReference type="ARBA" id="ARBA00004651"/>
    </source>
</evidence>
<dbReference type="InterPro" id="IPR000412">
    <property type="entry name" value="ABC_2_transport"/>
</dbReference>
<evidence type="ECO:0000256" key="2">
    <source>
        <dbReference type="ARBA" id="ARBA00007783"/>
    </source>
</evidence>
<keyword evidence="5" id="KW-0762">Sugar transport</keyword>
<accession>A0AAU8A3A5</accession>
<keyword evidence="7" id="KW-0972">Capsule biogenesis/degradation</keyword>
<protein>
    <recommendedName>
        <fullName evidence="11">Transport permease protein</fullName>
    </recommendedName>
</protein>
<dbReference type="PANTHER" id="PTHR30413">
    <property type="entry name" value="INNER MEMBRANE TRANSPORT PERMEASE"/>
    <property type="match status" value="1"/>
</dbReference>
<evidence type="ECO:0000313" key="13">
    <source>
        <dbReference type="EMBL" id="XCC58012.1"/>
    </source>
</evidence>
<dbReference type="EMBL" id="CP099959">
    <property type="protein sequence ID" value="XCC58012.1"/>
    <property type="molecule type" value="Genomic_DNA"/>
</dbReference>
<keyword evidence="3 11" id="KW-0813">Transport</keyword>
<evidence type="ECO:0000256" key="9">
    <source>
        <dbReference type="ARBA" id="ARBA00023047"/>
    </source>
</evidence>
<feature type="transmembrane region" description="Helical" evidence="11">
    <location>
        <begin position="175"/>
        <end position="196"/>
    </location>
</feature>
<comment type="similarity">
    <text evidence="2 11">Belongs to the ABC-2 integral membrane protein family.</text>
</comment>
<dbReference type="GO" id="GO:0140359">
    <property type="term" value="F:ABC-type transporter activity"/>
    <property type="evidence" value="ECO:0007669"/>
    <property type="project" value="InterPro"/>
</dbReference>
<dbReference type="GO" id="GO:0015774">
    <property type="term" value="P:polysaccharide transport"/>
    <property type="evidence" value="ECO:0007669"/>
    <property type="project" value="UniProtKB-KW"/>
</dbReference>
<sequence>MEILGLDRHDLRFTLNVWRMNLADRYLGSALGGAWAILNPLLMFALFTFVFGFVFKARLPGAESTLEYSIWLICGYGTWMANTEALTSASNSIIGNAGLVKNMSFKTEVLPIAATLLGLIPLAVSIVFILILQAFNGDSLSFTLLWLPVIIAVQFIFLIAMGIFLAALTTFVRDFGVVLPNLLMIILFATPIFYPLEAVPSALAKFMMFNPAYIIALAYRSVLVEHQMPPILPLLILSIVSLGLLTVTLGIFRRVKGFFPAVV</sequence>